<keyword evidence="5 8" id="KW-0812">Transmembrane</keyword>
<dbReference type="KEGG" id="lmoi:VV02_24560"/>
<name>A0A0K1JRE6_9MICO</name>
<dbReference type="CDD" id="cd06550">
    <property type="entry name" value="TM_ABC_iron-siderophores_like"/>
    <property type="match status" value="1"/>
</dbReference>
<feature type="transmembrane region" description="Helical" evidence="8">
    <location>
        <begin position="99"/>
        <end position="120"/>
    </location>
</feature>
<dbReference type="InterPro" id="IPR000522">
    <property type="entry name" value="ABC_transptr_permease_BtuC"/>
</dbReference>
<feature type="transmembrane region" description="Helical" evidence="8">
    <location>
        <begin position="70"/>
        <end position="87"/>
    </location>
</feature>
<sequence length="341" mass="34853">MTRPPVAERRQAGRSAPATLVVALAAVGVATILSLGVGSNMISPVDVVHGLLGQGTEATDVVRGVRLPRTALSILVGAALGMAGAVMQSVTRNPLADPGILGVNAGASAAVVSAISFFGLTQPGEYVWFALIGAGFASVAVYLLGSGRRSAATPVRMALGGTAVSAALGSYVTGVMLIDPEAYYHFRYWEVGSLTGRDLSIVGDVVWFLIGGLALGLLLARSLNALALGEDTGRALGANIGRIRLLSVVTVMLLCGAATAAAGPIGFVGLAVPHLARMLVGVDHRWSLPLSMVLGVLLLESADIVGRLVLWPSETGAGIVTAVVGAPFLILLVRRRKVGRL</sequence>
<dbReference type="PANTHER" id="PTHR30472:SF1">
    <property type="entry name" value="FE(3+) DICITRATE TRANSPORT SYSTEM PERMEASE PROTEIN FECC-RELATED"/>
    <property type="match status" value="1"/>
</dbReference>
<evidence type="ECO:0000256" key="8">
    <source>
        <dbReference type="SAM" id="Phobius"/>
    </source>
</evidence>
<dbReference type="EMBL" id="CP011112">
    <property type="protein sequence ID" value="AKU19282.1"/>
    <property type="molecule type" value="Genomic_DNA"/>
</dbReference>
<dbReference type="FunFam" id="1.10.3470.10:FF:000001">
    <property type="entry name" value="Vitamin B12 ABC transporter permease BtuC"/>
    <property type="match status" value="1"/>
</dbReference>
<comment type="subcellular location">
    <subcellularLocation>
        <location evidence="1">Cell membrane</location>
        <topology evidence="1">Multi-pass membrane protein</topology>
    </subcellularLocation>
</comment>
<dbReference type="Pfam" id="PF01032">
    <property type="entry name" value="FecCD"/>
    <property type="match status" value="1"/>
</dbReference>
<dbReference type="InterPro" id="IPR037294">
    <property type="entry name" value="ABC_BtuC-like"/>
</dbReference>
<evidence type="ECO:0000256" key="4">
    <source>
        <dbReference type="ARBA" id="ARBA00022475"/>
    </source>
</evidence>
<feature type="transmembrane region" description="Helical" evidence="8">
    <location>
        <begin position="126"/>
        <end position="145"/>
    </location>
</feature>
<dbReference type="STRING" id="571913.VV02_24560"/>
<dbReference type="Proteomes" id="UP000066480">
    <property type="component" value="Chromosome"/>
</dbReference>
<evidence type="ECO:0000256" key="3">
    <source>
        <dbReference type="ARBA" id="ARBA00022448"/>
    </source>
</evidence>
<dbReference type="PANTHER" id="PTHR30472">
    <property type="entry name" value="FERRIC ENTEROBACTIN TRANSPORT SYSTEM PERMEASE PROTEIN"/>
    <property type="match status" value="1"/>
</dbReference>
<dbReference type="PATRIC" id="fig|571913.6.peg.4980"/>
<evidence type="ECO:0000256" key="5">
    <source>
        <dbReference type="ARBA" id="ARBA00022692"/>
    </source>
</evidence>
<evidence type="ECO:0000313" key="10">
    <source>
        <dbReference type="Proteomes" id="UP000066480"/>
    </source>
</evidence>
<feature type="transmembrane region" description="Helical" evidence="8">
    <location>
        <begin position="245"/>
        <end position="272"/>
    </location>
</feature>
<evidence type="ECO:0000313" key="9">
    <source>
        <dbReference type="EMBL" id="AKU19282.1"/>
    </source>
</evidence>
<keyword evidence="7 8" id="KW-0472">Membrane</keyword>
<keyword evidence="4" id="KW-1003">Cell membrane</keyword>
<accession>A0A0K1JRE6</accession>
<keyword evidence="6 8" id="KW-1133">Transmembrane helix</keyword>
<feature type="transmembrane region" description="Helical" evidence="8">
    <location>
        <begin position="157"/>
        <end position="178"/>
    </location>
</feature>
<dbReference type="AlphaFoldDB" id="A0A0K1JRE6"/>
<protein>
    <recommendedName>
        <fullName evidence="11">Iron ABC transporter permease</fullName>
    </recommendedName>
</protein>
<dbReference type="GO" id="GO:0033214">
    <property type="term" value="P:siderophore-iron import into cell"/>
    <property type="evidence" value="ECO:0007669"/>
    <property type="project" value="TreeGrafter"/>
</dbReference>
<evidence type="ECO:0000256" key="7">
    <source>
        <dbReference type="ARBA" id="ARBA00023136"/>
    </source>
</evidence>
<gene>
    <name evidence="9" type="ORF">VV02_24560</name>
</gene>
<proteinExistence type="inferred from homology"/>
<dbReference type="GO" id="GO:0005886">
    <property type="term" value="C:plasma membrane"/>
    <property type="evidence" value="ECO:0007669"/>
    <property type="project" value="UniProtKB-SubCell"/>
</dbReference>
<feature type="transmembrane region" description="Helical" evidence="8">
    <location>
        <begin position="315"/>
        <end position="333"/>
    </location>
</feature>
<comment type="similarity">
    <text evidence="2">Belongs to the binding-protein-dependent transport system permease family. FecCD subfamily.</text>
</comment>
<dbReference type="SUPFAM" id="SSF81345">
    <property type="entry name" value="ABC transporter involved in vitamin B12 uptake, BtuC"/>
    <property type="match status" value="1"/>
</dbReference>
<feature type="transmembrane region" description="Helical" evidence="8">
    <location>
        <begin position="205"/>
        <end position="224"/>
    </location>
</feature>
<evidence type="ECO:0000256" key="2">
    <source>
        <dbReference type="ARBA" id="ARBA00007935"/>
    </source>
</evidence>
<organism evidence="9 10">
    <name type="scientific">Luteipulveratus mongoliensis</name>
    <dbReference type="NCBI Taxonomy" id="571913"/>
    <lineage>
        <taxon>Bacteria</taxon>
        <taxon>Bacillati</taxon>
        <taxon>Actinomycetota</taxon>
        <taxon>Actinomycetes</taxon>
        <taxon>Micrococcales</taxon>
        <taxon>Dermacoccaceae</taxon>
        <taxon>Luteipulveratus</taxon>
    </lineage>
</organism>
<evidence type="ECO:0008006" key="11">
    <source>
        <dbReference type="Google" id="ProtNLM"/>
    </source>
</evidence>
<keyword evidence="3" id="KW-0813">Transport</keyword>
<dbReference type="GO" id="GO:0022857">
    <property type="term" value="F:transmembrane transporter activity"/>
    <property type="evidence" value="ECO:0007669"/>
    <property type="project" value="InterPro"/>
</dbReference>
<reference evidence="9 10" key="1">
    <citation type="submission" date="2015-03" db="EMBL/GenBank/DDBJ databases">
        <title>Luteipulveratus halotolerans sp. nov., a novel actinobacterium (Dermacoccaceae) from Sarawak, Malaysia.</title>
        <authorList>
            <person name="Juboi H."/>
            <person name="Basik A."/>
            <person name="Shamsul S.S."/>
            <person name="Arnold P."/>
            <person name="Schmitt E.K."/>
            <person name="Sanglier J.-J."/>
            <person name="Yeo T."/>
        </authorList>
    </citation>
    <scope>NUCLEOTIDE SEQUENCE [LARGE SCALE GENOMIC DNA]</scope>
    <source>
        <strain evidence="9 10">MN07-A0370</strain>
    </source>
</reference>
<evidence type="ECO:0000256" key="1">
    <source>
        <dbReference type="ARBA" id="ARBA00004651"/>
    </source>
</evidence>
<feature type="transmembrane region" description="Helical" evidence="8">
    <location>
        <begin position="20"/>
        <end position="42"/>
    </location>
</feature>
<dbReference type="Gene3D" id="1.10.3470.10">
    <property type="entry name" value="ABC transporter involved in vitamin B12 uptake, BtuC"/>
    <property type="match status" value="1"/>
</dbReference>
<evidence type="ECO:0000256" key="6">
    <source>
        <dbReference type="ARBA" id="ARBA00022989"/>
    </source>
</evidence>
<keyword evidence="10" id="KW-1185">Reference proteome</keyword>